<dbReference type="OrthoDB" id="48123at2759"/>
<dbReference type="CDD" id="cd14809">
    <property type="entry name" value="bZIP_AUREO-like"/>
    <property type="match status" value="1"/>
</dbReference>
<keyword evidence="3" id="KW-1185">Reference proteome</keyword>
<feature type="region of interest" description="Disordered" evidence="1">
    <location>
        <begin position="684"/>
        <end position="708"/>
    </location>
</feature>
<feature type="region of interest" description="Disordered" evidence="1">
    <location>
        <begin position="381"/>
        <end position="439"/>
    </location>
</feature>
<organism evidence="2 3">
    <name type="scientific">Fragilariopsis cylindrus CCMP1102</name>
    <dbReference type="NCBI Taxonomy" id="635003"/>
    <lineage>
        <taxon>Eukaryota</taxon>
        <taxon>Sar</taxon>
        <taxon>Stramenopiles</taxon>
        <taxon>Ochrophyta</taxon>
        <taxon>Bacillariophyta</taxon>
        <taxon>Bacillariophyceae</taxon>
        <taxon>Bacillariophycidae</taxon>
        <taxon>Bacillariales</taxon>
        <taxon>Bacillariaceae</taxon>
        <taxon>Fragilariopsis</taxon>
    </lineage>
</organism>
<feature type="compositionally biased region" description="Polar residues" evidence="1">
    <location>
        <begin position="227"/>
        <end position="236"/>
    </location>
</feature>
<feature type="compositionally biased region" description="Basic and acidic residues" evidence="1">
    <location>
        <begin position="420"/>
        <end position="436"/>
    </location>
</feature>
<evidence type="ECO:0000313" key="3">
    <source>
        <dbReference type="Proteomes" id="UP000095751"/>
    </source>
</evidence>
<evidence type="ECO:0000313" key="2">
    <source>
        <dbReference type="EMBL" id="OEU08805.1"/>
    </source>
</evidence>
<feature type="compositionally biased region" description="Acidic residues" evidence="1">
    <location>
        <begin position="697"/>
        <end position="708"/>
    </location>
</feature>
<gene>
    <name evidence="2" type="ORF">FRACYDRAFT_264423</name>
</gene>
<sequence length="708" mass="75516">MSVATITTANTSTITATEWSPQEIESSMDAMVSPSSDDLFDGDILGDELMDIYNAAVVGGGDDDEDMNELPSLLGHTELVDGEKKDDDGFGAFRPSTSFNDLYKCAAEDLGSEPAIVNGNVETTTTTSSSDVLPPVVSSTSLSPDLVLTTQKITPTPNAPSIVITTTNVAAPTTSLVGGNSGTKRKITAVNATTTGFPALKRRVSIGGRKHTGPSSGTKKVSKKKLGTNTPNPLASLTTTTTNVKIEPTKSILVPVKVEPVSQVIPHVGVSPQADVVLSSNNKATSSVPVATTITIPATSTAAKTITVASKLKTKSVAASSTTPAPILSNPPTEADFKSVAQAAVNTLIMNSSRVDTSTEHVKALTGSNWVAVCGGGSNSGNITSGDVGGDTNNNNINNSTNQNANDKNCNRARRSNLTPDERARQNRDRNREHARNTRLRKKAYVEELKATLSALVTHRDAADLEKRHASQRELEQREVRFRVLEEFLKLRGRNEANPARWSAILEDTFHLTLPVTNFRDMVRSNGEDNNNKSHEQVLTGVTEVMNDSNLCSTFLQSLNGKGITSETIALSYNSDRNDFFMDNCVAMLDWSATTSGSTNELIVKGQIRAKFCPASNKLISAVMRFDTGAVVSQVNCIAKIKESSEVDAAEAAAQYAANEADALLDSLQMPHFEVPTIPAKINYVPPSSVSSANSDDNSDDDKDDLMY</sequence>
<dbReference type="Proteomes" id="UP000095751">
    <property type="component" value="Unassembled WGS sequence"/>
</dbReference>
<proteinExistence type="predicted"/>
<feature type="compositionally biased region" description="Low complexity" evidence="1">
    <location>
        <begin position="393"/>
        <end position="406"/>
    </location>
</feature>
<reference evidence="2 3" key="1">
    <citation type="submission" date="2016-09" db="EMBL/GenBank/DDBJ databases">
        <title>Extensive genetic diversity and differential bi-allelic expression allows diatom success in the polar Southern Ocean.</title>
        <authorList>
            <consortium name="DOE Joint Genome Institute"/>
            <person name="Mock T."/>
            <person name="Otillar R.P."/>
            <person name="Strauss J."/>
            <person name="Dupont C."/>
            <person name="Frickenhaus S."/>
            <person name="Maumus F."/>
            <person name="Mcmullan M."/>
            <person name="Sanges R."/>
            <person name="Schmutz J."/>
            <person name="Toseland A."/>
            <person name="Valas R."/>
            <person name="Veluchamy A."/>
            <person name="Ward B.J."/>
            <person name="Allen A."/>
            <person name="Barry K."/>
            <person name="Falciatore A."/>
            <person name="Ferrante M."/>
            <person name="Fortunato A.E."/>
            <person name="Gloeckner G."/>
            <person name="Gruber A."/>
            <person name="Hipkin R."/>
            <person name="Janech M."/>
            <person name="Kroth P."/>
            <person name="Leese F."/>
            <person name="Lindquist E."/>
            <person name="Lyon B.R."/>
            <person name="Martin J."/>
            <person name="Mayer C."/>
            <person name="Parker M."/>
            <person name="Quesneville H."/>
            <person name="Raymond J."/>
            <person name="Uhlig C."/>
            <person name="Valentin K.U."/>
            <person name="Worden A.Z."/>
            <person name="Armbrust E.V."/>
            <person name="Bowler C."/>
            <person name="Green B."/>
            <person name="Moulton V."/>
            <person name="Van Oosterhout C."/>
            <person name="Grigoriev I."/>
        </authorList>
    </citation>
    <scope>NUCLEOTIDE SEQUENCE [LARGE SCALE GENOMIC DNA]</scope>
    <source>
        <strain evidence="2 3">CCMP1102</strain>
    </source>
</reference>
<protein>
    <recommendedName>
        <fullName evidence="4">BZIP domain-containing protein</fullName>
    </recommendedName>
</protein>
<evidence type="ECO:0008006" key="4">
    <source>
        <dbReference type="Google" id="ProtNLM"/>
    </source>
</evidence>
<dbReference type="InParanoid" id="A0A1E7ESH5"/>
<dbReference type="AlphaFoldDB" id="A0A1E7ESH5"/>
<name>A0A1E7ESH5_9STRA</name>
<dbReference type="EMBL" id="KV784378">
    <property type="protein sequence ID" value="OEU08805.1"/>
    <property type="molecule type" value="Genomic_DNA"/>
</dbReference>
<feature type="region of interest" description="Disordered" evidence="1">
    <location>
        <begin position="206"/>
        <end position="236"/>
    </location>
</feature>
<dbReference type="KEGG" id="fcy:FRACYDRAFT_264423"/>
<accession>A0A1E7ESH5</accession>
<evidence type="ECO:0000256" key="1">
    <source>
        <dbReference type="SAM" id="MobiDB-lite"/>
    </source>
</evidence>